<evidence type="ECO:0000313" key="5">
    <source>
        <dbReference type="Proteomes" id="UP000028042"/>
    </source>
</evidence>
<proteinExistence type="predicted"/>
<dbReference type="KEGG" id="cpat:CLPA_c06980"/>
<name>A0A0H3J4F4_CLOPA</name>
<dbReference type="Proteomes" id="UP000028042">
    <property type="component" value="Unassembled WGS sequence"/>
</dbReference>
<dbReference type="Proteomes" id="UP000030905">
    <property type="component" value="Chromosome"/>
</dbReference>
<dbReference type="PROSITE" id="PS00018">
    <property type="entry name" value="EF_HAND_1"/>
    <property type="match status" value="2"/>
</dbReference>
<feature type="signal peptide" evidence="1">
    <location>
        <begin position="1"/>
        <end position="29"/>
    </location>
</feature>
<dbReference type="PATRIC" id="fig|1262449.3.peg.2874"/>
<feature type="chain" id="PRO_5036293457" description="DUF7743 domain-containing protein" evidence="1">
    <location>
        <begin position="30"/>
        <end position="336"/>
    </location>
</feature>
<accession>A0A0H3J4F4</accession>
<evidence type="ECO:0000313" key="6">
    <source>
        <dbReference type="Proteomes" id="UP000030905"/>
    </source>
</evidence>
<dbReference type="KEGG" id="cpae:CPAST_c06980"/>
<dbReference type="EMBL" id="CP009268">
    <property type="protein sequence ID" value="AJA50786.1"/>
    <property type="molecule type" value="Genomic_DNA"/>
</dbReference>
<reference evidence="4 5" key="3">
    <citation type="journal article" name="Genome Announc.">
        <title>Improved Draft Genome Sequence of Clostridium pasteurianum Strain ATCC 6013 (DSM 525) Using a Hybrid Next-Generation Sequencing Approach.</title>
        <authorList>
            <person name="Pyne M.E."/>
            <person name="Utturkar S."/>
            <person name="Brown S.D."/>
            <person name="Moo-Young M."/>
            <person name="Chung D.A."/>
            <person name="Chou C.P."/>
        </authorList>
    </citation>
    <scope>NUCLEOTIDE SEQUENCE [LARGE SCALE GENOMIC DNA]</scope>
    <source>
        <strain evidence="4 5">ATCC 6013</strain>
    </source>
</reference>
<evidence type="ECO:0000256" key="1">
    <source>
        <dbReference type="SAM" id="SignalP"/>
    </source>
</evidence>
<dbReference type="Gene3D" id="1.10.1330.10">
    <property type="entry name" value="Dockerin domain"/>
    <property type="match status" value="1"/>
</dbReference>
<dbReference type="RefSeq" id="WP_004455478.1">
    <property type="nucleotide sequence ID" value="NZ_ANZB01000010.1"/>
</dbReference>
<dbReference type="EMBL" id="JPGY02000001">
    <property type="protein sequence ID" value="KRU13204.1"/>
    <property type="molecule type" value="Genomic_DNA"/>
</dbReference>
<evidence type="ECO:0000313" key="4">
    <source>
        <dbReference type="EMBL" id="KRU13204.1"/>
    </source>
</evidence>
<dbReference type="Pfam" id="PF24893">
    <property type="entry name" value="DUF7743"/>
    <property type="match status" value="1"/>
</dbReference>
<dbReference type="GeneID" id="93072915"/>
<sequence>MLHKKSLAIFLSSLLIVGNIFSAKTFANAEVVDTTAPILNNINIDKSKVTEGDSVNVSIDASDDISGIAGASIYYVSPSGKNSKSYSLTPDDSGKLICTIPINKYDEKGKWKLDSISLKDKAGNTEYVNGYGILNSNNTVKDLSVGNFEVVNKLLDTMPPVLNSITLNKTKITQGKSLKVTVDASDDLSGIYSASIHYVSPSGKNSKYLVLWPNTDGKLQCTIPTDLGDEDGIWKVDSVLLIDRVGNTVCINNSEVKEYGILKNLSPGDFQIYGRQAAGKQFDINEDNDIDIKDLAAVAKDYNTKKSDDLWKPEFDYNNDGIIDIFDITVLFKKVQ</sequence>
<dbReference type="InterPro" id="IPR056645">
    <property type="entry name" value="DUF7743"/>
</dbReference>
<dbReference type="SUPFAM" id="SSF63446">
    <property type="entry name" value="Type I dockerin domain"/>
    <property type="match status" value="1"/>
</dbReference>
<protein>
    <recommendedName>
        <fullName evidence="2">DUF7743 domain-containing protein</fullName>
    </recommendedName>
</protein>
<dbReference type="GO" id="GO:0000272">
    <property type="term" value="P:polysaccharide catabolic process"/>
    <property type="evidence" value="ECO:0007669"/>
    <property type="project" value="InterPro"/>
</dbReference>
<reference evidence="4" key="2">
    <citation type="submission" date="2015-10" db="EMBL/GenBank/DDBJ databases">
        <title>Improved Draft Genome Sequence of Clostridium pasteurianum Strain ATCC 6013 (DSM 525) Using a Hybrid Next-Generation Sequencing Approach.</title>
        <authorList>
            <person name="Pyne M.E."/>
            <person name="Utturkar S.M."/>
            <person name="Brown S.D."/>
            <person name="Moo-Young M."/>
            <person name="Chung D.A."/>
            <person name="Chou P.C."/>
        </authorList>
    </citation>
    <scope>NUCLEOTIDE SEQUENCE</scope>
    <source>
        <strain evidence="4">ATCC 6013</strain>
    </source>
</reference>
<dbReference type="InterPro" id="IPR036439">
    <property type="entry name" value="Dockerin_dom_sf"/>
</dbReference>
<reference evidence="3 6" key="1">
    <citation type="journal article" date="2015" name="Genome Announc.">
        <title>Complete Genome Sequence of the Nitrogen-Fixing and Solvent-Producing Clostridium pasteurianum DSM 525.</title>
        <authorList>
            <person name="Poehlein A."/>
            <person name="Grosse-Honebrink A."/>
            <person name="Zhang Y."/>
            <person name="Minton N.P."/>
            <person name="Daniel R."/>
        </authorList>
    </citation>
    <scope>NUCLEOTIDE SEQUENCE [LARGE SCALE GENOMIC DNA]</scope>
    <source>
        <strain evidence="3">DSM 525</strain>
        <strain evidence="6">DSM 525 / ATCC 6013</strain>
    </source>
</reference>
<dbReference type="InterPro" id="IPR018247">
    <property type="entry name" value="EF_Hand_1_Ca_BS"/>
</dbReference>
<feature type="domain" description="DUF7743" evidence="2">
    <location>
        <begin position="155"/>
        <end position="256"/>
    </location>
</feature>
<keyword evidence="6" id="KW-1185">Reference proteome</keyword>
<evidence type="ECO:0000259" key="2">
    <source>
        <dbReference type="Pfam" id="PF24893"/>
    </source>
</evidence>
<gene>
    <name evidence="3" type="ORF">CLPA_c06980</name>
    <name evidence="4" type="ORF">CP6013_02452</name>
</gene>
<dbReference type="AlphaFoldDB" id="A0A0H3J4F4"/>
<evidence type="ECO:0000313" key="3">
    <source>
        <dbReference type="EMBL" id="AJA50786.1"/>
    </source>
</evidence>
<dbReference type="eggNOG" id="ENOG5030H17">
    <property type="taxonomic scope" value="Bacteria"/>
</dbReference>
<organism evidence="3 6">
    <name type="scientific">Clostridium pasteurianum DSM 525 = ATCC 6013</name>
    <dbReference type="NCBI Taxonomy" id="1262449"/>
    <lineage>
        <taxon>Bacteria</taxon>
        <taxon>Bacillati</taxon>
        <taxon>Bacillota</taxon>
        <taxon>Clostridia</taxon>
        <taxon>Eubacteriales</taxon>
        <taxon>Clostridiaceae</taxon>
        <taxon>Clostridium</taxon>
    </lineage>
</organism>
<keyword evidence="1" id="KW-0732">Signal</keyword>